<keyword evidence="3" id="KW-0489">Methyltransferase</keyword>
<dbReference type="GO" id="GO:0009007">
    <property type="term" value="F:site-specific DNA-methyltransferase (adenine-specific) activity"/>
    <property type="evidence" value="ECO:0007669"/>
    <property type="project" value="UniProtKB-EC"/>
</dbReference>
<keyword evidence="5" id="KW-0949">S-adenosyl-L-methionine</keyword>
<dbReference type="GO" id="GO:0032259">
    <property type="term" value="P:methylation"/>
    <property type="evidence" value="ECO:0007669"/>
    <property type="project" value="UniProtKB-KW"/>
</dbReference>
<dbReference type="RefSeq" id="WP_130612312.1">
    <property type="nucleotide sequence ID" value="NZ_AP019368.1"/>
</dbReference>
<evidence type="ECO:0000256" key="4">
    <source>
        <dbReference type="ARBA" id="ARBA00022679"/>
    </source>
</evidence>
<dbReference type="Pfam" id="PF01555">
    <property type="entry name" value="N6_N4_Mtase"/>
    <property type="match status" value="1"/>
</dbReference>
<name>A0A4P2VXV1_FLUSA</name>
<evidence type="ECO:0000256" key="6">
    <source>
        <dbReference type="ARBA" id="ARBA00047942"/>
    </source>
</evidence>
<dbReference type="SMR" id="A0A4P2VXV1"/>
<gene>
    <name evidence="8" type="ORF">JCM31447_29560</name>
</gene>
<comment type="similarity">
    <text evidence="1">Belongs to the N(4)/N(6)-methyltransferase family.</text>
</comment>
<keyword evidence="9" id="KW-1185">Reference proteome</keyword>
<evidence type="ECO:0000256" key="5">
    <source>
        <dbReference type="ARBA" id="ARBA00022691"/>
    </source>
</evidence>
<dbReference type="InterPro" id="IPR002941">
    <property type="entry name" value="DNA_methylase_N4/N6"/>
</dbReference>
<feature type="domain" description="DNA methylase N-4/N-6" evidence="7">
    <location>
        <begin position="65"/>
        <end position="358"/>
    </location>
</feature>
<dbReference type="InterPro" id="IPR002295">
    <property type="entry name" value="N4/N6-MTase_EcoPI_Mod-like"/>
</dbReference>
<accession>A0A4P2VXV1</accession>
<comment type="catalytic activity">
    <reaction evidence="6">
        <text>a 2'-deoxyadenosine in DNA + S-adenosyl-L-methionine = an N(6)-methyl-2'-deoxyadenosine in DNA + S-adenosyl-L-homocysteine + H(+)</text>
        <dbReference type="Rhea" id="RHEA:15197"/>
        <dbReference type="Rhea" id="RHEA-COMP:12418"/>
        <dbReference type="Rhea" id="RHEA-COMP:12419"/>
        <dbReference type="ChEBI" id="CHEBI:15378"/>
        <dbReference type="ChEBI" id="CHEBI:57856"/>
        <dbReference type="ChEBI" id="CHEBI:59789"/>
        <dbReference type="ChEBI" id="CHEBI:90615"/>
        <dbReference type="ChEBI" id="CHEBI:90616"/>
        <dbReference type="EC" id="2.1.1.72"/>
    </reaction>
</comment>
<dbReference type="SUPFAM" id="SSF53335">
    <property type="entry name" value="S-adenosyl-L-methionine-dependent methyltransferases"/>
    <property type="match status" value="1"/>
</dbReference>
<evidence type="ECO:0000313" key="8">
    <source>
        <dbReference type="EMBL" id="BBH54485.1"/>
    </source>
</evidence>
<proteinExistence type="inferred from homology"/>
<evidence type="ECO:0000259" key="7">
    <source>
        <dbReference type="Pfam" id="PF01555"/>
    </source>
</evidence>
<evidence type="ECO:0000256" key="1">
    <source>
        <dbReference type="ARBA" id="ARBA00006594"/>
    </source>
</evidence>
<dbReference type="AlphaFoldDB" id="A0A4P2VXV1"/>
<dbReference type="EMBL" id="AP019368">
    <property type="protein sequence ID" value="BBH54485.1"/>
    <property type="molecule type" value="Genomic_DNA"/>
</dbReference>
<evidence type="ECO:0000313" key="9">
    <source>
        <dbReference type="Proteomes" id="UP000291236"/>
    </source>
</evidence>
<evidence type="ECO:0000256" key="3">
    <source>
        <dbReference type="ARBA" id="ARBA00022603"/>
    </source>
</evidence>
<dbReference type="Proteomes" id="UP000291236">
    <property type="component" value="Chromosome"/>
</dbReference>
<evidence type="ECO:0000256" key="2">
    <source>
        <dbReference type="ARBA" id="ARBA00011900"/>
    </source>
</evidence>
<organism evidence="8 9">
    <name type="scientific">Fluviispira sanaruensis</name>
    <dbReference type="NCBI Taxonomy" id="2493639"/>
    <lineage>
        <taxon>Bacteria</taxon>
        <taxon>Pseudomonadati</taxon>
        <taxon>Bdellovibrionota</taxon>
        <taxon>Oligoflexia</taxon>
        <taxon>Silvanigrellales</taxon>
        <taxon>Silvanigrellaceae</taxon>
        <taxon>Fluviispira</taxon>
    </lineage>
</organism>
<sequence length="419" mass="47839">MVATLSFLGKELAANLAIEKPLHVYHELGSSILLSQNIILNNNILIRSENLEALKFLHISHTKFNIIYIDPPYNTGLKLTYKDNFKSPLENQDAWLCMIYPRIILAHKILQENGVIFVSIDDRENANLTILMREVFGINNHIGTIKWRKKNKPSFLDKHLGSVIEYILVFAKNKKKLLKLVGEKSTEISRPVLNFTNPISNRILLAGTKAKCKDGVYPKGMYTNRTLSLELKQEAVIKNGTLLQSTEVSGKFRVSQEILDKSVFITKTFGLRRSILESEQVQRHATDDATLNFESNEDAETQLKSLFNGEKVFDFPKPVGLLKHLISMYQTENENEKILCLDFFAGSATLAQAVYDLNFIKQNKYLFCCVQSDEKINKSVNYNGLHTVADIAQQRIKAIEEKYKIFPRCKIFTTKSQKN</sequence>
<dbReference type="EC" id="2.1.1.72" evidence="2"/>
<dbReference type="GO" id="GO:0008170">
    <property type="term" value="F:N-methyltransferase activity"/>
    <property type="evidence" value="ECO:0007669"/>
    <property type="project" value="InterPro"/>
</dbReference>
<dbReference type="PROSITE" id="PS00092">
    <property type="entry name" value="N6_MTASE"/>
    <property type="match status" value="1"/>
</dbReference>
<reference evidence="8 9" key="1">
    <citation type="submission" date="2018-12" db="EMBL/GenBank/DDBJ databases">
        <title>Rubrispira sanarue gen. nov., sp., nov., a member of the order Silvanigrellales, isolated from a brackish lake in Hamamatsu Japan.</title>
        <authorList>
            <person name="Maejima Y."/>
            <person name="Iino T."/>
            <person name="Muraguchi Y."/>
            <person name="Fukuda K."/>
            <person name="Nojiri H."/>
            <person name="Ohkuma M."/>
            <person name="Moriuchi R."/>
            <person name="Dohra H."/>
            <person name="Kimbara K."/>
            <person name="Shintani M."/>
        </authorList>
    </citation>
    <scope>NUCLEOTIDE SEQUENCE [LARGE SCALE GENOMIC DNA]</scope>
    <source>
        <strain evidence="8 9">RF1110005</strain>
    </source>
</reference>
<keyword evidence="4" id="KW-0808">Transferase</keyword>
<dbReference type="REBASE" id="299694">
    <property type="entry name" value="M.Sba10005ORF29560P"/>
</dbReference>
<dbReference type="PRINTS" id="PR00506">
    <property type="entry name" value="D21N6MTFRASE"/>
</dbReference>
<dbReference type="GO" id="GO:0003677">
    <property type="term" value="F:DNA binding"/>
    <property type="evidence" value="ECO:0007669"/>
    <property type="project" value="InterPro"/>
</dbReference>
<dbReference type="InterPro" id="IPR029063">
    <property type="entry name" value="SAM-dependent_MTases_sf"/>
</dbReference>
<dbReference type="OrthoDB" id="9816043at2"/>
<protein>
    <recommendedName>
        <fullName evidence="2">site-specific DNA-methyltransferase (adenine-specific)</fullName>
        <ecNumber evidence="2">2.1.1.72</ecNumber>
    </recommendedName>
</protein>
<dbReference type="Gene3D" id="3.40.50.150">
    <property type="entry name" value="Vaccinia Virus protein VP39"/>
    <property type="match status" value="1"/>
</dbReference>
<dbReference type="KEGG" id="sbf:JCM31447_29560"/>
<dbReference type="InterPro" id="IPR002052">
    <property type="entry name" value="DNA_methylase_N6_adenine_CS"/>
</dbReference>